<dbReference type="SUPFAM" id="SSF89392">
    <property type="entry name" value="Prokaryotic lipoproteins and lipoprotein localization factors"/>
    <property type="match status" value="1"/>
</dbReference>
<gene>
    <name evidence="2" type="ORF">SAMN05421505_11718</name>
</gene>
<protein>
    <recommendedName>
        <fullName evidence="4">Lipoprotein LprG</fullName>
    </recommendedName>
</protein>
<dbReference type="RefSeq" id="WP_093171691.1">
    <property type="nucleotide sequence ID" value="NZ_FNCN01000017.1"/>
</dbReference>
<evidence type="ECO:0000256" key="1">
    <source>
        <dbReference type="SAM" id="SignalP"/>
    </source>
</evidence>
<keyword evidence="1" id="KW-0732">Signal</keyword>
<evidence type="ECO:0000313" key="3">
    <source>
        <dbReference type="Proteomes" id="UP000198923"/>
    </source>
</evidence>
<evidence type="ECO:0008006" key="4">
    <source>
        <dbReference type="Google" id="ProtNLM"/>
    </source>
</evidence>
<dbReference type="Proteomes" id="UP000198923">
    <property type="component" value="Unassembled WGS sequence"/>
</dbReference>
<accession>A0A1G8CWY0</accession>
<dbReference type="InterPro" id="IPR029046">
    <property type="entry name" value="LolA/LolB/LppX"/>
</dbReference>
<proteinExistence type="predicted"/>
<dbReference type="EMBL" id="FNCN01000017">
    <property type="protein sequence ID" value="SDH50008.1"/>
    <property type="molecule type" value="Genomic_DNA"/>
</dbReference>
<reference evidence="2 3" key="1">
    <citation type="submission" date="2016-10" db="EMBL/GenBank/DDBJ databases">
        <authorList>
            <person name="de Groot N.N."/>
        </authorList>
    </citation>
    <scope>NUCLEOTIDE SEQUENCE [LARGE SCALE GENOMIC DNA]</scope>
    <source>
        <strain evidence="2 3">CPCC 201354</strain>
    </source>
</reference>
<dbReference type="AlphaFoldDB" id="A0A1G8CWY0"/>
<feature type="chain" id="PRO_5038346364" description="Lipoprotein LprG" evidence="1">
    <location>
        <begin position="25"/>
        <end position="315"/>
    </location>
</feature>
<dbReference type="OrthoDB" id="3515039at2"/>
<organism evidence="2 3">
    <name type="scientific">Sinosporangium album</name>
    <dbReference type="NCBI Taxonomy" id="504805"/>
    <lineage>
        <taxon>Bacteria</taxon>
        <taxon>Bacillati</taxon>
        <taxon>Actinomycetota</taxon>
        <taxon>Actinomycetes</taxon>
        <taxon>Streptosporangiales</taxon>
        <taxon>Streptosporangiaceae</taxon>
        <taxon>Sinosporangium</taxon>
    </lineage>
</organism>
<name>A0A1G8CWY0_9ACTN</name>
<dbReference type="Gene3D" id="2.50.20.20">
    <property type="match status" value="1"/>
</dbReference>
<feature type="signal peptide" evidence="1">
    <location>
        <begin position="1"/>
        <end position="24"/>
    </location>
</feature>
<evidence type="ECO:0000313" key="2">
    <source>
        <dbReference type="EMBL" id="SDH50008.1"/>
    </source>
</evidence>
<keyword evidence="3" id="KW-1185">Reference proteome</keyword>
<sequence length="315" mass="33069">MKRWTTLAAAALAAPALATGPAVAAYAAPTQTTVAATTATAAALTPGGAVARQLAGKGNVKIVNSSRIALSEKELKGGLTLPKQITTGVLGYGGGKVNAADFTTRVSISPEVRAELKALDGDLEELFRPTQVIVVNGVGYRNSEFLAKYLPTGKTWISSPIGDDPFWSPATENVDALSPATLDAVLKSAKKGAGGTLDGVKTTLYQVKSPLRDLAKISPEMKNLWVALDDKKSTSTATVKVWVGPDQLPRRVMTSIVQKSGKNSFVTTTSTMFSEWRKPVAITAPDPSLVIDADQVALPLFLDEAPLSLDPKRGL</sequence>